<dbReference type="Proteomes" id="UP000239899">
    <property type="component" value="Unassembled WGS sequence"/>
</dbReference>
<organism evidence="4 5">
    <name type="scientific">Chlorella sorokiniana</name>
    <name type="common">Freshwater green alga</name>
    <dbReference type="NCBI Taxonomy" id="3076"/>
    <lineage>
        <taxon>Eukaryota</taxon>
        <taxon>Viridiplantae</taxon>
        <taxon>Chlorophyta</taxon>
        <taxon>core chlorophytes</taxon>
        <taxon>Trebouxiophyceae</taxon>
        <taxon>Chlorellales</taxon>
        <taxon>Chlorellaceae</taxon>
        <taxon>Chlorella clade</taxon>
        <taxon>Chlorella</taxon>
    </lineage>
</organism>
<feature type="domain" description="Apple" evidence="3">
    <location>
        <begin position="203"/>
        <end position="229"/>
    </location>
</feature>
<dbReference type="Pfam" id="PF14295">
    <property type="entry name" value="PAN_4"/>
    <property type="match status" value="2"/>
</dbReference>
<keyword evidence="5" id="KW-1185">Reference proteome</keyword>
<keyword evidence="2" id="KW-0732">Signal</keyword>
<protein>
    <recommendedName>
        <fullName evidence="3">Apple domain-containing protein</fullName>
    </recommendedName>
</protein>
<feature type="region of interest" description="Disordered" evidence="1">
    <location>
        <begin position="306"/>
        <end position="332"/>
    </location>
</feature>
<dbReference type="PROSITE" id="PS51257">
    <property type="entry name" value="PROKAR_LIPOPROTEIN"/>
    <property type="match status" value="1"/>
</dbReference>
<evidence type="ECO:0000256" key="2">
    <source>
        <dbReference type="SAM" id="SignalP"/>
    </source>
</evidence>
<comment type="caution">
    <text evidence="4">The sequence shown here is derived from an EMBL/GenBank/DDBJ whole genome shotgun (WGS) entry which is preliminary data.</text>
</comment>
<dbReference type="InterPro" id="IPR003609">
    <property type="entry name" value="Pan_app"/>
</dbReference>
<evidence type="ECO:0000313" key="5">
    <source>
        <dbReference type="Proteomes" id="UP000239899"/>
    </source>
</evidence>
<dbReference type="EMBL" id="LHPG02000012">
    <property type="protein sequence ID" value="PRW45139.1"/>
    <property type="molecule type" value="Genomic_DNA"/>
</dbReference>
<name>A0A2P6TLH4_CHLSO</name>
<dbReference type="AlphaFoldDB" id="A0A2P6TLH4"/>
<sequence>MRRGSAIVILVAALLACARARTLQQVGNAGSAGSVLPASGGLPTTEDSPAEASPWFNFTRESNTLYIGVRQISSTTAASDEACASLCNQDLRCEWFAWCPQNVTDGCGIPGANATFTSTVAPGSCIITYDDGNDRLAVFAASGKAVPFVSGRFTQPGAMSNGTTSQSSRRLLQSGGSGTGVWANFTRVKSTFWQAIDSLPPTAAQTAEECAGACNANSTCELWTLCLPAAGAAGCEVPSFDQKASPVAVPAGTCLLSYDGTANQIAYFEIRGQNLSFEAGYRNSTDAPSPSPPAIGVPVINLPVPGISPSAPGSSPPAGGISPTPAPPAGGGISLAPANASNIIRATNVCGPKGVACATYNGTAWGFRAIDTKAWAASADIPAIDWDKALELAARLCGSPAAAGPTLLAAFEKPGSTEANIAVAAAAQPCADNVRLGTSYMRAGNPDYDRSDGSRAVEYAQKWMAAADAAGYGLCVSIGQFDADGALVPGTERFVHNPTPWNGAGSPGVTGVSATWFAPEKGKLTTCSVWNGTAFVQDTVQRPGSLASPAAVDMNELSSYLSDVCSNPNTAGATLAAALGAGGAAADLAALATIYTCGNTTAAAGWRLDVLTSDWGFPTSSQDWPRAMNFSRQWVAALDKIGYPFCITVNFWEDGRPINATQVYPGGEAPTSVSAGA</sequence>
<gene>
    <name evidence="4" type="ORF">C2E21_6371</name>
</gene>
<evidence type="ECO:0000256" key="1">
    <source>
        <dbReference type="SAM" id="MobiDB-lite"/>
    </source>
</evidence>
<feature type="compositionally biased region" description="Low complexity" evidence="1">
    <location>
        <begin position="306"/>
        <end position="323"/>
    </location>
</feature>
<evidence type="ECO:0000259" key="3">
    <source>
        <dbReference type="Pfam" id="PF14295"/>
    </source>
</evidence>
<feature type="chain" id="PRO_5015107174" description="Apple domain-containing protein" evidence="2">
    <location>
        <begin position="21"/>
        <end position="677"/>
    </location>
</feature>
<proteinExistence type="predicted"/>
<feature type="domain" description="Apple" evidence="3">
    <location>
        <begin position="76"/>
        <end position="103"/>
    </location>
</feature>
<accession>A0A2P6TLH4</accession>
<evidence type="ECO:0000313" key="4">
    <source>
        <dbReference type="EMBL" id="PRW45139.1"/>
    </source>
</evidence>
<reference evidence="4 5" key="1">
    <citation type="journal article" date="2018" name="Plant J.">
        <title>Genome sequences of Chlorella sorokiniana UTEX 1602 and Micractinium conductrix SAG 241.80: implications to maltose excretion by a green alga.</title>
        <authorList>
            <person name="Arriola M.B."/>
            <person name="Velmurugan N."/>
            <person name="Zhang Y."/>
            <person name="Plunkett M.H."/>
            <person name="Hondzo H."/>
            <person name="Barney B.M."/>
        </authorList>
    </citation>
    <scope>NUCLEOTIDE SEQUENCE [LARGE SCALE GENOMIC DNA]</scope>
    <source>
        <strain evidence="5">UTEX 1602</strain>
    </source>
</reference>
<feature type="signal peptide" evidence="2">
    <location>
        <begin position="1"/>
        <end position="20"/>
    </location>
</feature>